<evidence type="ECO:0000259" key="2">
    <source>
        <dbReference type="Pfam" id="PF00535"/>
    </source>
</evidence>
<gene>
    <name evidence="3" type="ORF">GPL20_08445</name>
</gene>
<dbReference type="EMBL" id="WQNE01000005">
    <property type="protein sequence ID" value="MVT73136.1"/>
    <property type="molecule type" value="Genomic_DNA"/>
</dbReference>
<sequence>MSLAVVILTYNEERHIARALASVAGIATETIVVDSFSTDRTIELARAHGATVLQNRFVNQARQFQWALDNAPITAAWIMRLDADEVIEADLAARIRGELPRLGDDVVGISLKRKHIFLGRWIRHGGRYPLVLLRIWRRGHGRVEDRWMDEHVIVWGGRTVTFDGGFADHNLSDLTSFTDKHNKYATREAIEVLNGRHKLFKSDVELTAKEGSRQAAIKRWIKERLYNRLPYQISAPSYFLYRLIFQLGFLDGKEGLIYHGLQGLWYRFLVGAKVAELEAAVAHIKDRAEMRAEVRRLTGFDV</sequence>
<evidence type="ECO:0000313" key="3">
    <source>
        <dbReference type="EMBL" id="MVT73136.1"/>
    </source>
</evidence>
<comment type="caution">
    <text evidence="3">The sequence shown here is derived from an EMBL/GenBank/DDBJ whole genome shotgun (WGS) entry which is preliminary data.</text>
</comment>
<dbReference type="PANTHER" id="PTHR43630:SF2">
    <property type="entry name" value="GLYCOSYLTRANSFERASE"/>
    <property type="match status" value="1"/>
</dbReference>
<dbReference type="OrthoDB" id="9815923at2"/>
<accession>A0A844T4I7</accession>
<dbReference type="Pfam" id="PF00535">
    <property type="entry name" value="Glycos_transf_2"/>
    <property type="match status" value="1"/>
</dbReference>
<proteinExistence type="inferred from homology"/>
<name>A0A844T4I7_9BRAD</name>
<comment type="similarity">
    <text evidence="1">Belongs to the glycosyltransferase 2 family. WaaE/KdtX subfamily.</text>
</comment>
<keyword evidence="3" id="KW-0808">Transferase</keyword>
<evidence type="ECO:0000256" key="1">
    <source>
        <dbReference type="ARBA" id="ARBA00038494"/>
    </source>
</evidence>
<protein>
    <submittedName>
        <fullName evidence="3">Glycosyltransferase</fullName>
    </submittedName>
</protein>
<dbReference type="GO" id="GO:0016740">
    <property type="term" value="F:transferase activity"/>
    <property type="evidence" value="ECO:0007669"/>
    <property type="project" value="UniProtKB-KW"/>
</dbReference>
<evidence type="ECO:0000313" key="4">
    <source>
        <dbReference type="Proteomes" id="UP000449969"/>
    </source>
</evidence>
<dbReference type="InterPro" id="IPR029044">
    <property type="entry name" value="Nucleotide-diphossugar_trans"/>
</dbReference>
<organism evidence="3 4">
    <name type="scientific">Bradyrhizobium cajani</name>
    <dbReference type="NCBI Taxonomy" id="1928661"/>
    <lineage>
        <taxon>Bacteria</taxon>
        <taxon>Pseudomonadati</taxon>
        <taxon>Pseudomonadota</taxon>
        <taxon>Alphaproteobacteria</taxon>
        <taxon>Hyphomicrobiales</taxon>
        <taxon>Nitrobacteraceae</taxon>
        <taxon>Bradyrhizobium</taxon>
    </lineage>
</organism>
<dbReference type="RefSeq" id="WP_157329153.1">
    <property type="nucleotide sequence ID" value="NZ_JANADL010000003.1"/>
</dbReference>
<dbReference type="CDD" id="cd02511">
    <property type="entry name" value="Beta4Glucosyltransferase"/>
    <property type="match status" value="1"/>
</dbReference>
<keyword evidence="4" id="KW-1185">Reference proteome</keyword>
<dbReference type="Proteomes" id="UP000449969">
    <property type="component" value="Unassembled WGS sequence"/>
</dbReference>
<feature type="domain" description="Glycosyltransferase 2-like" evidence="2">
    <location>
        <begin position="5"/>
        <end position="134"/>
    </location>
</feature>
<dbReference type="InterPro" id="IPR001173">
    <property type="entry name" value="Glyco_trans_2-like"/>
</dbReference>
<dbReference type="PANTHER" id="PTHR43630">
    <property type="entry name" value="POLY-BETA-1,6-N-ACETYL-D-GLUCOSAMINE SYNTHASE"/>
    <property type="match status" value="1"/>
</dbReference>
<dbReference type="SUPFAM" id="SSF53448">
    <property type="entry name" value="Nucleotide-diphospho-sugar transferases"/>
    <property type="match status" value="1"/>
</dbReference>
<dbReference type="Gene3D" id="3.90.550.10">
    <property type="entry name" value="Spore Coat Polysaccharide Biosynthesis Protein SpsA, Chain A"/>
    <property type="match status" value="1"/>
</dbReference>
<reference evidence="3 4" key="1">
    <citation type="submission" date="2019-12" db="EMBL/GenBank/DDBJ databases">
        <title>Draft genome sequences Bradyrhizobium cajani AMBPC1010, Bradyrhizobium pachyrhizi AMBPC1040 and Bradyrhizobium yuanmingense ALSPC3051, three plant growth promoting strains isolated from nodules of Cajanus cajan L. in Dominican Republic.</title>
        <authorList>
            <person name="Flores-Felix J.D."/>
            <person name="Araujo J."/>
            <person name="Diaz-Alcantara C."/>
            <person name="Gonzalez-Andres F."/>
            <person name="Velazquez E."/>
        </authorList>
    </citation>
    <scope>NUCLEOTIDE SEQUENCE [LARGE SCALE GENOMIC DNA]</scope>
    <source>
        <strain evidence="3 4">1010</strain>
    </source>
</reference>
<dbReference type="AlphaFoldDB" id="A0A844T4I7"/>